<comment type="caution">
    <text evidence="1">The sequence shown here is derived from an EMBL/GenBank/DDBJ whole genome shotgun (WGS) entry which is preliminary data.</text>
</comment>
<evidence type="ECO:0000313" key="2">
    <source>
        <dbReference type="Proteomes" id="UP001210261"/>
    </source>
</evidence>
<evidence type="ECO:0000313" key="1">
    <source>
        <dbReference type="EMBL" id="MDA3969071.1"/>
    </source>
</evidence>
<reference evidence="1 2" key="1">
    <citation type="submission" date="2023-01" db="EMBL/GenBank/DDBJ databases">
        <title>Description of Helicobacter ibis sp. nov. isolated from faecal droppings of black-faced ibis (Theristicus melanopis).</title>
        <authorList>
            <person name="Lopez-Cantillo M."/>
            <person name="Vidal-Veuthey B."/>
            <person name="Mella A."/>
            <person name="De La Haba R."/>
            <person name="Collado L."/>
        </authorList>
    </citation>
    <scope>NUCLEOTIDE SEQUENCE [LARGE SCALE GENOMIC DNA]</scope>
    <source>
        <strain evidence="1 2">A82</strain>
    </source>
</reference>
<dbReference type="Proteomes" id="UP001210261">
    <property type="component" value="Unassembled WGS sequence"/>
</dbReference>
<evidence type="ECO:0008006" key="3">
    <source>
        <dbReference type="Google" id="ProtNLM"/>
    </source>
</evidence>
<protein>
    <recommendedName>
        <fullName evidence="3">DUF2202 domain-containing protein</fullName>
    </recommendedName>
</protein>
<proteinExistence type="predicted"/>
<name>A0ABT4VGC3_9HELI</name>
<dbReference type="EMBL" id="JAQHXR010000002">
    <property type="protein sequence ID" value="MDA3969071.1"/>
    <property type="molecule type" value="Genomic_DNA"/>
</dbReference>
<organism evidence="1 2">
    <name type="scientific">Helicobacter ibis</name>
    <dbReference type="NCBI Taxonomy" id="2962633"/>
    <lineage>
        <taxon>Bacteria</taxon>
        <taxon>Pseudomonadati</taxon>
        <taxon>Campylobacterota</taxon>
        <taxon>Epsilonproteobacteria</taxon>
        <taxon>Campylobacterales</taxon>
        <taxon>Helicobacteraceae</taxon>
        <taxon>Helicobacter</taxon>
    </lineage>
</organism>
<sequence length="186" mass="21059">MVDNLLESLQREYAVYNFYANKIDSISNILAQSHMSHINAIKVRLLELNVESSEYLESNLVGEPLVLEESLISFYSNIESLEQDSINLDLFYKIEANIYNNHLPLLQNRVPNLATQSVLNQLNTGKELIGETQEMLYRLQNGELSQGELEGFLNKLNYSLIGGMIAGGLGAMVLNEFLNKNKNEEE</sequence>
<accession>A0ABT4VGC3</accession>
<gene>
    <name evidence="1" type="ORF">PF021_05200</name>
</gene>
<keyword evidence="2" id="KW-1185">Reference proteome</keyword>
<dbReference type="RefSeq" id="WP_271021369.1">
    <property type="nucleotide sequence ID" value="NZ_JAQHXR010000002.1"/>
</dbReference>